<dbReference type="RefSeq" id="XP_018756094.1">
    <property type="nucleotide sequence ID" value="XM_018905795.1"/>
</dbReference>
<dbReference type="VEuPathDB" id="FungiDB:FVEG_16547"/>
<name>W7MEB9_GIBM7</name>
<gene>
    <name evidence="1" type="ORF">FVEG_16547</name>
</gene>
<proteinExistence type="predicted"/>
<evidence type="ECO:0000313" key="2">
    <source>
        <dbReference type="Proteomes" id="UP000009096"/>
    </source>
</evidence>
<accession>W7MEB9</accession>
<dbReference type="Proteomes" id="UP000009096">
    <property type="component" value="Chromosome 5"/>
</dbReference>
<keyword evidence="2" id="KW-1185">Reference proteome</keyword>
<evidence type="ECO:0000313" key="1">
    <source>
        <dbReference type="EMBL" id="EWG49903.1"/>
    </source>
</evidence>
<organism evidence="1 2">
    <name type="scientific">Gibberella moniliformis (strain M3125 / FGSC 7600)</name>
    <name type="common">Maize ear and stalk rot fungus</name>
    <name type="synonym">Fusarium verticillioides</name>
    <dbReference type="NCBI Taxonomy" id="334819"/>
    <lineage>
        <taxon>Eukaryota</taxon>
        <taxon>Fungi</taxon>
        <taxon>Dikarya</taxon>
        <taxon>Ascomycota</taxon>
        <taxon>Pezizomycotina</taxon>
        <taxon>Sordariomycetes</taxon>
        <taxon>Hypocreomycetidae</taxon>
        <taxon>Hypocreales</taxon>
        <taxon>Nectriaceae</taxon>
        <taxon>Fusarium</taxon>
        <taxon>Fusarium fujikuroi species complex</taxon>
    </lineage>
</organism>
<dbReference type="AlphaFoldDB" id="W7MEB9"/>
<dbReference type="EMBL" id="CM000582">
    <property type="protein sequence ID" value="EWG49903.1"/>
    <property type="molecule type" value="Genomic_DNA"/>
</dbReference>
<dbReference type="KEGG" id="fvr:FVEG_16547"/>
<protein>
    <submittedName>
        <fullName evidence="1">Uncharacterized protein</fullName>
    </submittedName>
</protein>
<sequence length="68" mass="7473">MTLNSGFMAEDKKWIKVLSGTASQDGSCRTIMDFVLPDCQLRQDPISTSISWAFASCTSMVPAMQHSL</sequence>
<reference evidence="1 2" key="1">
    <citation type="journal article" date="2010" name="Nature">
        <title>Comparative genomics reveals mobile pathogenicity chromosomes in Fusarium.</title>
        <authorList>
            <person name="Ma L.J."/>
            <person name="van der Does H.C."/>
            <person name="Borkovich K.A."/>
            <person name="Coleman J.J."/>
            <person name="Daboussi M.J."/>
            <person name="Di Pietro A."/>
            <person name="Dufresne M."/>
            <person name="Freitag M."/>
            <person name="Grabherr M."/>
            <person name="Henrissat B."/>
            <person name="Houterman P.M."/>
            <person name="Kang S."/>
            <person name="Shim W.B."/>
            <person name="Woloshuk C."/>
            <person name="Xie X."/>
            <person name="Xu J.R."/>
            <person name="Antoniw J."/>
            <person name="Baker S.E."/>
            <person name="Bluhm B.H."/>
            <person name="Breakspear A."/>
            <person name="Brown D.W."/>
            <person name="Butchko R.A."/>
            <person name="Chapman S."/>
            <person name="Coulson R."/>
            <person name="Coutinho P.M."/>
            <person name="Danchin E.G."/>
            <person name="Diener A."/>
            <person name="Gale L.R."/>
            <person name="Gardiner D.M."/>
            <person name="Goff S."/>
            <person name="Hammond-Kosack K.E."/>
            <person name="Hilburn K."/>
            <person name="Hua-Van A."/>
            <person name="Jonkers W."/>
            <person name="Kazan K."/>
            <person name="Kodira C.D."/>
            <person name="Koehrsen M."/>
            <person name="Kumar L."/>
            <person name="Lee Y.H."/>
            <person name="Li L."/>
            <person name="Manners J.M."/>
            <person name="Miranda-Saavedra D."/>
            <person name="Mukherjee M."/>
            <person name="Park G."/>
            <person name="Park J."/>
            <person name="Park S.Y."/>
            <person name="Proctor R.H."/>
            <person name="Regev A."/>
            <person name="Ruiz-Roldan M.C."/>
            <person name="Sain D."/>
            <person name="Sakthikumar S."/>
            <person name="Sykes S."/>
            <person name="Schwartz D.C."/>
            <person name="Turgeon B.G."/>
            <person name="Wapinski I."/>
            <person name="Yoder O."/>
            <person name="Young S."/>
            <person name="Zeng Q."/>
            <person name="Zhou S."/>
            <person name="Galagan J."/>
            <person name="Cuomo C.A."/>
            <person name="Kistler H.C."/>
            <person name="Rep M."/>
        </authorList>
    </citation>
    <scope>NUCLEOTIDE SEQUENCE [LARGE SCALE GENOMIC DNA]</scope>
    <source>
        <strain evidence="2">M3125 / FGSC 7600</strain>
    </source>
</reference>
<dbReference type="EMBL" id="DS022253">
    <property type="protein sequence ID" value="EWG49903.1"/>
    <property type="molecule type" value="Genomic_DNA"/>
</dbReference>
<dbReference type="GeneID" id="30073423"/>